<proteinExistence type="predicted"/>
<name>A0A4W3HM10_CALMI</name>
<accession>A0A4W3HM10</accession>
<reference evidence="2" key="1">
    <citation type="journal article" date="2006" name="Science">
        <title>Ancient noncoding elements conserved in the human genome.</title>
        <authorList>
            <person name="Venkatesh B."/>
            <person name="Kirkness E.F."/>
            <person name="Loh Y.H."/>
            <person name="Halpern A.L."/>
            <person name="Lee A.P."/>
            <person name="Johnson J."/>
            <person name="Dandona N."/>
            <person name="Viswanathan L.D."/>
            <person name="Tay A."/>
            <person name="Venter J.C."/>
            <person name="Strausberg R.L."/>
            <person name="Brenner S."/>
        </authorList>
    </citation>
    <scope>NUCLEOTIDE SEQUENCE [LARGE SCALE GENOMIC DNA]</scope>
</reference>
<reference evidence="2" key="3">
    <citation type="journal article" date="2014" name="Nature">
        <title>Elephant shark genome provides unique insights into gnathostome evolution.</title>
        <authorList>
            <consortium name="International Elephant Shark Genome Sequencing Consortium"/>
            <person name="Venkatesh B."/>
            <person name="Lee A.P."/>
            <person name="Ravi V."/>
            <person name="Maurya A.K."/>
            <person name="Lian M.M."/>
            <person name="Swann J.B."/>
            <person name="Ohta Y."/>
            <person name="Flajnik M.F."/>
            <person name="Sutoh Y."/>
            <person name="Kasahara M."/>
            <person name="Hoon S."/>
            <person name="Gangu V."/>
            <person name="Roy S.W."/>
            <person name="Irimia M."/>
            <person name="Korzh V."/>
            <person name="Kondrychyn I."/>
            <person name="Lim Z.W."/>
            <person name="Tay B.H."/>
            <person name="Tohari S."/>
            <person name="Kong K.W."/>
            <person name="Ho S."/>
            <person name="Lorente-Galdos B."/>
            <person name="Quilez J."/>
            <person name="Marques-Bonet T."/>
            <person name="Raney B.J."/>
            <person name="Ingham P.W."/>
            <person name="Tay A."/>
            <person name="Hillier L.W."/>
            <person name="Minx P."/>
            <person name="Boehm T."/>
            <person name="Wilson R.K."/>
            <person name="Brenner S."/>
            <person name="Warren W.C."/>
        </authorList>
    </citation>
    <scope>NUCLEOTIDE SEQUENCE [LARGE SCALE GENOMIC DNA]</scope>
</reference>
<reference evidence="1" key="5">
    <citation type="submission" date="2025-09" db="UniProtKB">
        <authorList>
            <consortium name="Ensembl"/>
        </authorList>
    </citation>
    <scope>IDENTIFICATION</scope>
</reference>
<evidence type="ECO:0000313" key="1">
    <source>
        <dbReference type="Ensembl" id="ENSCMIP00000017146.1"/>
    </source>
</evidence>
<protein>
    <submittedName>
        <fullName evidence="1">Uncharacterized protein</fullName>
    </submittedName>
</protein>
<dbReference type="Ensembl" id="ENSCMIT00000017482.1">
    <property type="protein sequence ID" value="ENSCMIP00000017146.1"/>
    <property type="gene ID" value="ENSCMIG00000008199.1"/>
</dbReference>
<dbReference type="Proteomes" id="UP000314986">
    <property type="component" value="Unassembled WGS sequence"/>
</dbReference>
<reference evidence="1" key="4">
    <citation type="submission" date="2025-08" db="UniProtKB">
        <authorList>
            <consortium name="Ensembl"/>
        </authorList>
    </citation>
    <scope>IDENTIFICATION</scope>
</reference>
<organism evidence="1 2">
    <name type="scientific">Callorhinchus milii</name>
    <name type="common">Ghost shark</name>
    <dbReference type="NCBI Taxonomy" id="7868"/>
    <lineage>
        <taxon>Eukaryota</taxon>
        <taxon>Metazoa</taxon>
        <taxon>Chordata</taxon>
        <taxon>Craniata</taxon>
        <taxon>Vertebrata</taxon>
        <taxon>Chondrichthyes</taxon>
        <taxon>Holocephali</taxon>
        <taxon>Chimaeriformes</taxon>
        <taxon>Callorhinchidae</taxon>
        <taxon>Callorhinchus</taxon>
    </lineage>
</organism>
<dbReference type="AlphaFoldDB" id="A0A4W3HM10"/>
<keyword evidence="2" id="KW-1185">Reference proteome</keyword>
<reference evidence="2" key="2">
    <citation type="journal article" date="2007" name="PLoS Biol.">
        <title>Survey sequencing and comparative analysis of the elephant shark (Callorhinchus milii) genome.</title>
        <authorList>
            <person name="Venkatesh B."/>
            <person name="Kirkness E.F."/>
            <person name="Loh Y.H."/>
            <person name="Halpern A.L."/>
            <person name="Lee A.P."/>
            <person name="Johnson J."/>
            <person name="Dandona N."/>
            <person name="Viswanathan L.D."/>
            <person name="Tay A."/>
            <person name="Venter J.C."/>
            <person name="Strausberg R.L."/>
            <person name="Brenner S."/>
        </authorList>
    </citation>
    <scope>NUCLEOTIDE SEQUENCE [LARGE SCALE GENOMIC DNA]</scope>
</reference>
<sequence>EGNRGNAHSLHGGTQPAYLILESIRCRLTGAKAWRPQCVYWGTAGKLTNTLYW</sequence>
<evidence type="ECO:0000313" key="2">
    <source>
        <dbReference type="Proteomes" id="UP000314986"/>
    </source>
</evidence>
<dbReference type="InParanoid" id="A0A4W3HM10"/>